<organism evidence="2 3">
    <name type="scientific">Chitinophaga qingshengii</name>
    <dbReference type="NCBI Taxonomy" id="1569794"/>
    <lineage>
        <taxon>Bacteria</taxon>
        <taxon>Pseudomonadati</taxon>
        <taxon>Bacteroidota</taxon>
        <taxon>Chitinophagia</taxon>
        <taxon>Chitinophagales</taxon>
        <taxon>Chitinophagaceae</taxon>
        <taxon>Chitinophaga</taxon>
    </lineage>
</organism>
<feature type="chain" id="PRO_5046264899" description="DUF4251 domain-containing protein" evidence="1">
    <location>
        <begin position="20"/>
        <end position="173"/>
    </location>
</feature>
<protein>
    <recommendedName>
        <fullName evidence="4">DUF4251 domain-containing protein</fullName>
    </recommendedName>
</protein>
<keyword evidence="1" id="KW-0732">Signal</keyword>
<keyword evidence="3" id="KW-1185">Reference proteome</keyword>
<evidence type="ECO:0000313" key="2">
    <source>
        <dbReference type="EMBL" id="MBC9932825.1"/>
    </source>
</evidence>
<sequence length="173" mass="19452">MKRLLLAIIMSASHMTVFAQSHKTDLAKLQFDEAPATILQGITGIQEGKLYDLSNMISYGIDNKGGILFDRYTPPHIELLAFNAKVAGFAFRIMSYAAQQEIKIYLKDHYALQLADSSRWGKQYAYKDSQVIINFQTVAEADFKQGRNGYLDIKTSGLSKAIAIQEERTKKAH</sequence>
<evidence type="ECO:0000313" key="3">
    <source>
        <dbReference type="Proteomes" id="UP000659124"/>
    </source>
</evidence>
<reference evidence="2 3" key="1">
    <citation type="submission" date="2020-09" db="EMBL/GenBank/DDBJ databases">
        <title>Genome sequences of type strains of Chitinophaga qingshengii and Chitinophaga varians.</title>
        <authorList>
            <person name="Kittiwongwattana C."/>
        </authorList>
    </citation>
    <scope>NUCLEOTIDE SEQUENCE [LARGE SCALE GENOMIC DNA]</scope>
    <source>
        <strain evidence="2 3">JCM 30026</strain>
    </source>
</reference>
<dbReference type="RefSeq" id="WP_188089956.1">
    <property type="nucleotide sequence ID" value="NZ_JACVFC010000003.1"/>
</dbReference>
<accession>A0ABR7TQR4</accession>
<gene>
    <name evidence="2" type="ORF">ICL07_20730</name>
</gene>
<dbReference type="EMBL" id="JACVFC010000003">
    <property type="protein sequence ID" value="MBC9932825.1"/>
    <property type="molecule type" value="Genomic_DNA"/>
</dbReference>
<proteinExistence type="predicted"/>
<evidence type="ECO:0000256" key="1">
    <source>
        <dbReference type="SAM" id="SignalP"/>
    </source>
</evidence>
<dbReference type="Proteomes" id="UP000659124">
    <property type="component" value="Unassembled WGS sequence"/>
</dbReference>
<feature type="signal peptide" evidence="1">
    <location>
        <begin position="1"/>
        <end position="19"/>
    </location>
</feature>
<evidence type="ECO:0008006" key="4">
    <source>
        <dbReference type="Google" id="ProtNLM"/>
    </source>
</evidence>
<comment type="caution">
    <text evidence="2">The sequence shown here is derived from an EMBL/GenBank/DDBJ whole genome shotgun (WGS) entry which is preliminary data.</text>
</comment>
<name>A0ABR7TQR4_9BACT</name>